<feature type="transmembrane region" description="Helical" evidence="1">
    <location>
        <begin position="95"/>
        <end position="115"/>
    </location>
</feature>
<evidence type="ECO:0000313" key="3">
    <source>
        <dbReference type="EMBL" id="RKH42712.1"/>
    </source>
</evidence>
<dbReference type="GO" id="GO:0016020">
    <property type="term" value="C:membrane"/>
    <property type="evidence" value="ECO:0007669"/>
    <property type="project" value="InterPro"/>
</dbReference>
<feature type="transmembrane region" description="Helical" evidence="1">
    <location>
        <begin position="121"/>
        <end position="140"/>
    </location>
</feature>
<keyword evidence="1" id="KW-1133">Transmembrane helix</keyword>
<feature type="transmembrane region" description="Helical" evidence="1">
    <location>
        <begin position="28"/>
        <end position="49"/>
    </location>
</feature>
<evidence type="ECO:0000259" key="2">
    <source>
        <dbReference type="Pfam" id="PF00892"/>
    </source>
</evidence>
<gene>
    <name evidence="3" type="ORF">D7X12_14990</name>
</gene>
<proteinExistence type="predicted"/>
<dbReference type="EMBL" id="RAWG01000081">
    <property type="protein sequence ID" value="RKH42712.1"/>
    <property type="molecule type" value="Genomic_DNA"/>
</dbReference>
<feature type="transmembrane region" description="Helical" evidence="1">
    <location>
        <begin position="278"/>
        <end position="294"/>
    </location>
</feature>
<keyword evidence="4" id="KW-1185">Reference proteome</keyword>
<keyword evidence="1" id="KW-0472">Membrane</keyword>
<sequence>MWIAYGLGAGVMLGLYDVWTKKAMKGNAVIPVVMWSSLFGALVWVPTLFSGALPIHIDPFGLSLREHALLLPKGIAMTASWVLAYYAVRELPISIAGAVRASGPLWTLAGGFVMFRELLTPMQFLGLMITVLSYYVLSVVGRKEGIVVFRNTAVLLMLSATVLSAVTTVYDKYLVVQLQLPVLEIQAHSAFQRCALSALLFVPYMLRRGGGLGLGLTWSWAVPLVGVSWVLAELIYFHALMDPQAMVSLLSVLRRTSLIVAFLLSALLFREANLWQKTLMILVLIAGMAILILGR</sequence>
<keyword evidence="1" id="KW-0812">Transmembrane</keyword>
<reference evidence="4" key="1">
    <citation type="submission" date="2018-09" db="EMBL/GenBank/DDBJ databases">
        <authorList>
            <person name="Livingstone P.G."/>
            <person name="Whitworth D.E."/>
        </authorList>
    </citation>
    <scope>NUCLEOTIDE SEQUENCE [LARGE SCALE GENOMIC DNA]</scope>
    <source>
        <strain evidence="4">CA040B</strain>
    </source>
</reference>
<feature type="transmembrane region" description="Helical" evidence="1">
    <location>
        <begin position="218"/>
        <end position="239"/>
    </location>
</feature>
<dbReference type="Pfam" id="PF00892">
    <property type="entry name" value="EamA"/>
    <property type="match status" value="1"/>
</dbReference>
<evidence type="ECO:0000256" key="1">
    <source>
        <dbReference type="SAM" id="Phobius"/>
    </source>
</evidence>
<feature type="transmembrane region" description="Helical" evidence="1">
    <location>
        <begin position="152"/>
        <end position="170"/>
    </location>
</feature>
<name>A0A3A8NRW0_9BACT</name>
<evidence type="ECO:0000313" key="4">
    <source>
        <dbReference type="Proteomes" id="UP000273405"/>
    </source>
</evidence>
<dbReference type="Proteomes" id="UP000273405">
    <property type="component" value="Unassembled WGS sequence"/>
</dbReference>
<accession>A0A3A8NRW0</accession>
<dbReference type="AlphaFoldDB" id="A0A3A8NRW0"/>
<dbReference type="SUPFAM" id="SSF103481">
    <property type="entry name" value="Multidrug resistance efflux transporter EmrE"/>
    <property type="match status" value="1"/>
</dbReference>
<feature type="domain" description="EamA" evidence="2">
    <location>
        <begin position="2"/>
        <end position="138"/>
    </location>
</feature>
<comment type="caution">
    <text evidence="3">The sequence shown here is derived from an EMBL/GenBank/DDBJ whole genome shotgun (WGS) entry which is preliminary data.</text>
</comment>
<protein>
    <submittedName>
        <fullName evidence="3">DMT family transporter</fullName>
    </submittedName>
</protein>
<feature type="transmembrane region" description="Helical" evidence="1">
    <location>
        <begin position="69"/>
        <end position="88"/>
    </location>
</feature>
<dbReference type="RefSeq" id="WP_120625956.1">
    <property type="nucleotide sequence ID" value="NZ_RAWG01000081.1"/>
</dbReference>
<dbReference type="OrthoDB" id="244774at2"/>
<dbReference type="Gene3D" id="1.10.3730.20">
    <property type="match status" value="1"/>
</dbReference>
<dbReference type="InterPro" id="IPR000620">
    <property type="entry name" value="EamA_dom"/>
</dbReference>
<organism evidence="3 4">
    <name type="scientific">Corallococcus sicarius</name>
    <dbReference type="NCBI Taxonomy" id="2316726"/>
    <lineage>
        <taxon>Bacteria</taxon>
        <taxon>Pseudomonadati</taxon>
        <taxon>Myxococcota</taxon>
        <taxon>Myxococcia</taxon>
        <taxon>Myxococcales</taxon>
        <taxon>Cystobacterineae</taxon>
        <taxon>Myxococcaceae</taxon>
        <taxon>Corallococcus</taxon>
    </lineage>
</organism>
<dbReference type="InterPro" id="IPR037185">
    <property type="entry name" value="EmrE-like"/>
</dbReference>
<feature type="transmembrane region" description="Helical" evidence="1">
    <location>
        <begin position="245"/>
        <end position="269"/>
    </location>
</feature>